<reference evidence="1" key="1">
    <citation type="submission" date="2018-11" db="EMBL/GenBank/DDBJ databases">
        <title>A distinct lineage of giant viruses engineers rhodopsin photosystems in predatory marine eukaryotes.</title>
        <authorList>
            <person name="Needham D.M."/>
            <person name="Yoshizawa S."/>
            <person name="Hosaka T."/>
            <person name="Poirier C."/>
            <person name="Choi C.-J."/>
            <person name="Hehenberger E."/>
            <person name="Irwin N.A.T."/>
            <person name="Wilken S."/>
            <person name="Yung C.-M."/>
            <person name="Bachy C."/>
            <person name="Kurihara R."/>
            <person name="Nakajima Y."/>
            <person name="Kojima K."/>
            <person name="Kimura-Someya T."/>
            <person name="Leonard G."/>
            <person name="Malmstrom R.R."/>
            <person name="Mende D."/>
            <person name="Olson D.K."/>
            <person name="Sudo Y."/>
            <person name="Sudek S."/>
            <person name="Richards T.A."/>
            <person name="DeLong E.F."/>
            <person name="Keeling P.J."/>
            <person name="Santoro A.E."/>
            <person name="Shirouzu M."/>
            <person name="Iwasaki W."/>
            <person name="Worden A.Z."/>
        </authorList>
    </citation>
    <scope>NUCLEOTIDE SEQUENCE</scope>
</reference>
<gene>
    <name evidence="1" type="ORF">5_24</name>
</gene>
<dbReference type="EMBL" id="MK250089">
    <property type="protein sequence ID" value="QDY52227.1"/>
    <property type="molecule type" value="Genomic_DNA"/>
</dbReference>
<sequence length="127" mass="15042">MFTYIIKLYTDKLPLDWDYFSKAVVTAHTEEEARETVNEAHQRGNETHFDLEIIKTYYMSYATMGEKFKKNGLDLTRQMYNDLIPRKWGEYIDDNEIWKNPEFTEIIEIGTSHLTEPEVHLSSFHAG</sequence>
<protein>
    <submittedName>
        <fullName evidence="1">Uncharacterized protein</fullName>
    </submittedName>
</protein>
<name>A0A5B8IGG8_9VIRU</name>
<proteinExistence type="predicted"/>
<accession>A0A5B8IGG8</accession>
<evidence type="ECO:0000313" key="1">
    <source>
        <dbReference type="EMBL" id="QDY52227.1"/>
    </source>
</evidence>
<organism evidence="1">
    <name type="scientific">Mimiviridae sp. ChoanoV1</name>
    <dbReference type="NCBI Taxonomy" id="2596887"/>
    <lineage>
        <taxon>Viruses</taxon>
        <taxon>Varidnaviria</taxon>
        <taxon>Bamfordvirae</taxon>
        <taxon>Nucleocytoviricota</taxon>
        <taxon>Megaviricetes</taxon>
        <taxon>Imitervirales</taxon>
        <taxon>Schizomimiviridae</taxon>
    </lineage>
</organism>